<organism evidence="3 4">
    <name type="scientific">Adineta ricciae</name>
    <name type="common">Rotifer</name>
    <dbReference type="NCBI Taxonomy" id="249248"/>
    <lineage>
        <taxon>Eukaryota</taxon>
        <taxon>Metazoa</taxon>
        <taxon>Spiralia</taxon>
        <taxon>Gnathifera</taxon>
        <taxon>Rotifera</taxon>
        <taxon>Eurotatoria</taxon>
        <taxon>Bdelloidea</taxon>
        <taxon>Adinetida</taxon>
        <taxon>Adinetidae</taxon>
        <taxon>Adineta</taxon>
    </lineage>
</organism>
<dbReference type="EMBL" id="CAJNOR010002908">
    <property type="protein sequence ID" value="CAF1355573.1"/>
    <property type="molecule type" value="Genomic_DNA"/>
</dbReference>
<dbReference type="Gene3D" id="2.40.250.10">
    <property type="entry name" value="Core binding factor, beta subunit"/>
    <property type="match status" value="1"/>
</dbReference>
<feature type="region of interest" description="Disordered" evidence="1">
    <location>
        <begin position="177"/>
        <end position="226"/>
    </location>
</feature>
<name>A0A815HQC7_ADIRI</name>
<accession>A0A815HQC7</accession>
<comment type="caution">
    <text evidence="3">The sequence shown here is derived from an EMBL/GenBank/DDBJ whole genome shotgun (WGS) entry which is preliminary data.</text>
</comment>
<feature type="compositionally biased region" description="Polar residues" evidence="1">
    <location>
        <begin position="209"/>
        <end position="226"/>
    </location>
</feature>
<sequence>MPSTLGLLPMQQESFEHHEELSKLLKETDVFYVPLQNDFHSNANSQDASDVTKRFDEDILNKHLVVTFRNIGYSLFLDAVQSIPDQYDHSKTRVSGKMIVDGICIQFLGCFDCQYKNQDHADVQQINGVGRIQLDEDYYRELSTQILTAETTSEFVDDMKRAERPMPKVKGRSRTISENILGKNHSNTLKSPPPSLSNSRSHLPYTLRSPRTMSNASKQQHQSSAPINIDHSSVSRSSDKHFLPGFHSTFISPSSSVASSYNENILDPSQQKSTHMFSQSPQYSSALHNPTTMPIQIPSTASTNITIPPSSLPQFTGIFPITQSHSLPTYFLPQGNLAYFITNPNQTPPPPLHILTPLNPHSLPFTSAHYSPLLSTQPAAIHESLLLVQNKQSQSMETNKQGEEQLPFKKRRYAGQQSSVLSPMDIDQHEDDETSNESMKK</sequence>
<dbReference type="InterPro" id="IPR036552">
    <property type="entry name" value="CBF_bsu_sf"/>
</dbReference>
<evidence type="ECO:0000313" key="3">
    <source>
        <dbReference type="EMBL" id="CAF1355573.1"/>
    </source>
</evidence>
<reference evidence="3" key="1">
    <citation type="submission" date="2021-02" db="EMBL/GenBank/DDBJ databases">
        <authorList>
            <person name="Nowell W R."/>
        </authorList>
    </citation>
    <scope>NUCLEOTIDE SEQUENCE</scope>
</reference>
<gene>
    <name evidence="2" type="ORF">EDS130_LOCUS1226</name>
    <name evidence="3" type="ORF">XAT740_LOCUS31726</name>
</gene>
<feature type="region of interest" description="Disordered" evidence="1">
    <location>
        <begin position="392"/>
        <end position="441"/>
    </location>
</feature>
<dbReference type="Proteomes" id="UP000663852">
    <property type="component" value="Unassembled WGS sequence"/>
</dbReference>
<dbReference type="EMBL" id="CAJNOJ010000003">
    <property type="protein sequence ID" value="CAF0732920.1"/>
    <property type="molecule type" value="Genomic_DNA"/>
</dbReference>
<evidence type="ECO:0000256" key="1">
    <source>
        <dbReference type="SAM" id="MobiDB-lite"/>
    </source>
</evidence>
<dbReference type="AlphaFoldDB" id="A0A815HQC7"/>
<evidence type="ECO:0000313" key="2">
    <source>
        <dbReference type="EMBL" id="CAF0732920.1"/>
    </source>
</evidence>
<feature type="compositionally biased region" description="Polar residues" evidence="1">
    <location>
        <begin position="177"/>
        <end position="201"/>
    </location>
</feature>
<protein>
    <submittedName>
        <fullName evidence="3">Uncharacterized protein</fullName>
    </submittedName>
</protein>
<dbReference type="OrthoDB" id="10016118at2759"/>
<evidence type="ECO:0000313" key="4">
    <source>
        <dbReference type="Proteomes" id="UP000663828"/>
    </source>
</evidence>
<keyword evidence="4" id="KW-1185">Reference proteome</keyword>
<dbReference type="Proteomes" id="UP000663828">
    <property type="component" value="Unassembled WGS sequence"/>
</dbReference>
<proteinExistence type="predicted"/>